<dbReference type="KEGG" id="barn:D1092_06310"/>
<evidence type="ECO:0000313" key="2">
    <source>
        <dbReference type="EMBL" id="UNF28692.1"/>
    </source>
</evidence>
<dbReference type="RefSeq" id="WP_120122655.1">
    <property type="nucleotide sequence ID" value="NZ_CP031844.2"/>
</dbReference>
<dbReference type="EMBL" id="CP093033">
    <property type="protein sequence ID" value="UNF28692.1"/>
    <property type="molecule type" value="Genomic_DNA"/>
</dbReference>
<dbReference type="EMBL" id="CP031844">
    <property type="protein sequence ID" value="QEE12588.1"/>
    <property type="molecule type" value="Genomic_DNA"/>
</dbReference>
<protein>
    <submittedName>
        <fullName evidence="1">Uncharacterized protein</fullName>
    </submittedName>
</protein>
<dbReference type="OrthoDB" id="7926429at2"/>
<reference evidence="3" key="1">
    <citation type="submission" date="2019-07" db="EMBL/GenBank/DDBJ databases">
        <title>Bartonella kosoyii sp. nov. and Bartonella krasnovii sp. nov., two novel members of the Bartonella elizabethae complex sensu lato, isolated from black rats and wild desert rodent-fleas.</title>
        <authorList>
            <person name="Gutierrez R."/>
            <person name="Shalit T."/>
            <person name="Markus B."/>
            <person name="Yuan C."/>
            <person name="Nachum-Biala Y."/>
            <person name="Elad D."/>
            <person name="Harrus S."/>
        </authorList>
    </citation>
    <scope>NUCLEOTIDE SEQUENCE [LARGE SCALE GENOMIC DNA]</scope>
    <source>
        <strain evidence="3">OE 1-1</strain>
    </source>
</reference>
<dbReference type="AlphaFoldDB" id="A0A5B9D282"/>
<reference evidence="1" key="2">
    <citation type="journal article" date="2020" name="Int. J. Syst. Evol. Microbiol.">
        <title>Bartonella kosoyi sp. nov. and Bartonella krasnovii sp. nov., two novel species closely related to the zoonotic Bartonella elizabethae, isolated from black rats and wild desert rodent-fleas.</title>
        <authorList>
            <person name="Gutierrez R."/>
            <person name="Shalit T."/>
            <person name="Markus B."/>
            <person name="Yuan C."/>
            <person name="Nachum-Biala Y."/>
            <person name="Elad D."/>
            <person name="Harrus S."/>
        </authorList>
    </citation>
    <scope>NUCLEOTIDE SEQUENCE</scope>
    <source>
        <strain evidence="1">OE 1-1</strain>
    </source>
</reference>
<gene>
    <name evidence="1" type="ORF">D1092_06310</name>
    <name evidence="2" type="ORF">MNL13_05565</name>
</gene>
<proteinExistence type="predicted"/>
<evidence type="ECO:0000313" key="1">
    <source>
        <dbReference type="EMBL" id="QEE12588.1"/>
    </source>
</evidence>
<evidence type="ECO:0000313" key="3">
    <source>
        <dbReference type="Proteomes" id="UP000321311"/>
    </source>
</evidence>
<dbReference type="Proteomes" id="UP000321311">
    <property type="component" value="Chromosome"/>
</dbReference>
<accession>A0A5B9D282</accession>
<sequence>MFKIFENRVYSIIFTLFILFFIQTVEGNAGFVQNQFQEVGTVAILEKNVVVEAVDKAVIHDVEGQDGFAFGKAEKVSAISDAAFWRKICVKAVFSSLSVGDFIGAFLAIFRLFF</sequence>
<keyword evidence="4" id="KW-1185">Reference proteome</keyword>
<organism evidence="1 3">
    <name type="scientific">Bartonella krasnovii</name>
    <dbReference type="NCBI Taxonomy" id="2267275"/>
    <lineage>
        <taxon>Bacteria</taxon>
        <taxon>Pseudomonadati</taxon>
        <taxon>Pseudomonadota</taxon>
        <taxon>Alphaproteobacteria</taxon>
        <taxon>Hyphomicrobiales</taxon>
        <taxon>Bartonellaceae</taxon>
        <taxon>Bartonella</taxon>
    </lineage>
</organism>
<name>A0A5B9D282_9HYPH</name>
<dbReference type="Proteomes" id="UP000829580">
    <property type="component" value="Chromosome"/>
</dbReference>
<reference evidence="2 4" key="3">
    <citation type="submission" date="2022-02" db="EMBL/GenBank/DDBJ databases">
        <title>Genomic structural plasticity of rodent-associated Bartonella in nature.</title>
        <authorList>
            <person name="Sousa K.C.M."/>
            <person name="Gutierrez R."/>
            <person name="Yahalomi D."/>
            <person name="Shalit T."/>
            <person name="Markus B."/>
            <person name="Nachum-Biala Y."/>
            <person name="Hawlena H."/>
            <person name="Marcos-Hadad E."/>
            <person name="Hazkani-Covo E."/>
            <person name="Neves H.R."/>
            <person name="Covo S."/>
            <person name="Harrus S."/>
        </authorList>
    </citation>
    <scope>NUCLEOTIDE SEQUENCE [LARGE SCALE GENOMIC DNA]</scope>
    <source>
        <strain evidence="2 4">B35_1_2</strain>
    </source>
</reference>
<dbReference type="GeneID" id="71061757"/>
<evidence type="ECO:0000313" key="4">
    <source>
        <dbReference type="Proteomes" id="UP000829580"/>
    </source>
</evidence>